<dbReference type="EMBL" id="JALHLF010000051">
    <property type="protein sequence ID" value="MCJ2183550.1"/>
    <property type="molecule type" value="Genomic_DNA"/>
</dbReference>
<keyword evidence="6" id="KW-0408">Iron</keyword>
<keyword evidence="5 11" id="KW-0812">Transmembrane</keyword>
<dbReference type="PROSITE" id="PS52016">
    <property type="entry name" value="TONB_DEPENDENT_REC_3"/>
    <property type="match status" value="1"/>
</dbReference>
<dbReference type="PANTHER" id="PTHR32552">
    <property type="entry name" value="FERRICHROME IRON RECEPTOR-RELATED"/>
    <property type="match status" value="1"/>
</dbReference>
<organism evidence="17 18">
    <name type="scientific">Novosphingobium organovorum</name>
    <dbReference type="NCBI Taxonomy" id="2930092"/>
    <lineage>
        <taxon>Bacteria</taxon>
        <taxon>Pseudomonadati</taxon>
        <taxon>Pseudomonadota</taxon>
        <taxon>Alphaproteobacteria</taxon>
        <taxon>Sphingomonadales</taxon>
        <taxon>Sphingomonadaceae</taxon>
        <taxon>Novosphingobium</taxon>
    </lineage>
</organism>
<gene>
    <name evidence="17" type="ORF">MTR62_12735</name>
</gene>
<comment type="caution">
    <text evidence="17">The sequence shown here is derived from an EMBL/GenBank/DDBJ whole genome shotgun (WGS) entry which is preliminary data.</text>
</comment>
<evidence type="ECO:0000259" key="15">
    <source>
        <dbReference type="Pfam" id="PF00593"/>
    </source>
</evidence>
<keyword evidence="10 11" id="KW-0998">Cell outer membrane</keyword>
<evidence type="ECO:0000256" key="10">
    <source>
        <dbReference type="ARBA" id="ARBA00023237"/>
    </source>
</evidence>
<keyword evidence="7" id="KW-0406">Ion transport</keyword>
<keyword evidence="17" id="KW-0675">Receptor</keyword>
<evidence type="ECO:0000256" key="1">
    <source>
        <dbReference type="ARBA" id="ARBA00004571"/>
    </source>
</evidence>
<keyword evidence="3 11" id="KW-1134">Transmembrane beta strand</keyword>
<evidence type="ECO:0000256" key="9">
    <source>
        <dbReference type="ARBA" id="ARBA00023136"/>
    </source>
</evidence>
<dbReference type="Proteomes" id="UP001162881">
    <property type="component" value="Unassembled WGS sequence"/>
</dbReference>
<name>A0ABT0BER3_9SPHN</name>
<dbReference type="InterPro" id="IPR000531">
    <property type="entry name" value="Beta-barrel_TonB"/>
</dbReference>
<dbReference type="Gene3D" id="2.40.170.20">
    <property type="entry name" value="TonB-dependent receptor, beta-barrel domain"/>
    <property type="match status" value="1"/>
</dbReference>
<dbReference type="RefSeq" id="WP_244021466.1">
    <property type="nucleotide sequence ID" value="NZ_JALHLF010000051.1"/>
</dbReference>
<protein>
    <submittedName>
        <fullName evidence="17">TonB-dependent receptor</fullName>
    </submittedName>
</protein>
<keyword evidence="9 11" id="KW-0472">Membrane</keyword>
<dbReference type="InterPro" id="IPR010916">
    <property type="entry name" value="TonB_box_CS"/>
</dbReference>
<evidence type="ECO:0000256" key="2">
    <source>
        <dbReference type="ARBA" id="ARBA00022448"/>
    </source>
</evidence>
<feature type="domain" description="TonB-dependent receptor plug" evidence="16">
    <location>
        <begin position="38"/>
        <end position="144"/>
    </location>
</feature>
<dbReference type="Pfam" id="PF00593">
    <property type="entry name" value="TonB_dep_Rec_b-barrel"/>
    <property type="match status" value="1"/>
</dbReference>
<proteinExistence type="inferred from homology"/>
<evidence type="ECO:0000256" key="3">
    <source>
        <dbReference type="ARBA" id="ARBA00022452"/>
    </source>
</evidence>
<evidence type="ECO:0000256" key="12">
    <source>
        <dbReference type="PROSITE-ProRule" id="PRU10143"/>
    </source>
</evidence>
<dbReference type="InterPro" id="IPR039426">
    <property type="entry name" value="TonB-dep_rcpt-like"/>
</dbReference>
<dbReference type="InterPro" id="IPR036942">
    <property type="entry name" value="Beta-barrel_TonB_sf"/>
</dbReference>
<evidence type="ECO:0000256" key="5">
    <source>
        <dbReference type="ARBA" id="ARBA00022692"/>
    </source>
</evidence>
<evidence type="ECO:0000313" key="17">
    <source>
        <dbReference type="EMBL" id="MCJ2183550.1"/>
    </source>
</evidence>
<feature type="short sequence motif" description="TonB box" evidence="12">
    <location>
        <begin position="26"/>
        <end position="32"/>
    </location>
</feature>
<keyword evidence="2 11" id="KW-0813">Transport</keyword>
<evidence type="ECO:0000256" key="6">
    <source>
        <dbReference type="ARBA" id="ARBA00023004"/>
    </source>
</evidence>
<evidence type="ECO:0000256" key="13">
    <source>
        <dbReference type="RuleBase" id="RU003357"/>
    </source>
</evidence>
<dbReference type="Pfam" id="PF07715">
    <property type="entry name" value="Plug"/>
    <property type="match status" value="1"/>
</dbReference>
<keyword evidence="8 12" id="KW-0798">TonB box</keyword>
<feature type="domain" description="TonB-dependent receptor-like beta-barrel" evidence="15">
    <location>
        <begin position="239"/>
        <end position="718"/>
    </location>
</feature>
<sequence length="750" mass="81738">MTLSAGSAMAQEASQTTTTPAPLDDTIIVTGEKSARSLQETQTSVAVTTAQRIEKEALITIQDVYNRTANVSETYGSTGFTIRGIRNTGATGSGNADTATVYVDGAPIPRWALYGGPTDLWDVKQVEVLRGPQSTIQGLNAMAGSIVITSKDPSLTRWSGDARVQWTEHDDRTFSIATGGPIIADELGIRLSAERRADRGLIRNVTRGGYDDELKVLNLRGKLLWTPSALPGLTALASYNRVRREGGYLYEYARTDVADYFNNRVSTSDQPDRGSIASDIAVLNLGYDTGGRVKLSSVTSWNRSKVHSTIDGDGTAEDEQFIDNRYLYRTLTQELRLNYEGPLLSGVLGAWYYRRSGAINANSRINITTPTSTISSLLQASGFSASSASAISTAYAALLPVIPVEYQADQPEKVETMALFGDGRIHLSSRLSLIAGFRFDHETNRYTAETTASFTGTLPDTDALGSAYAPVVSVINAGVLALVDDASAARASNRRRFNAFLPKAGLSMDWTRDLNTSFTVQRAYRSGGSSQNPAKATLVAYDPEYSWNYEFSLRSRWLDNRLTLNANVFYNDWRNQQVTAHFGSSTYDYNTVNAAKSHMYGFEVEAGARLSAMFDVYASLGHIRTKFDHFDLPEGTTSTVDLAGTEFPYAPHWTLAGGINADFGSGFTANLNANYRSAVYSSVGQNQSDSKLAGRTLVNARVGYDAGAWEVFGFVRNLFNDAYDQYRYDAVNLAILGEPQTFGIGAGLHW</sequence>
<evidence type="ECO:0000313" key="18">
    <source>
        <dbReference type="Proteomes" id="UP001162881"/>
    </source>
</evidence>
<dbReference type="SUPFAM" id="SSF56935">
    <property type="entry name" value="Porins"/>
    <property type="match status" value="1"/>
</dbReference>
<dbReference type="PROSITE" id="PS00430">
    <property type="entry name" value="TONB_DEPENDENT_REC_1"/>
    <property type="match status" value="1"/>
</dbReference>
<keyword evidence="4" id="KW-0410">Iron transport</keyword>
<evidence type="ECO:0000256" key="8">
    <source>
        <dbReference type="ARBA" id="ARBA00023077"/>
    </source>
</evidence>
<evidence type="ECO:0000256" key="14">
    <source>
        <dbReference type="SAM" id="MobiDB-lite"/>
    </source>
</evidence>
<dbReference type="InterPro" id="IPR012910">
    <property type="entry name" value="Plug_dom"/>
</dbReference>
<evidence type="ECO:0000256" key="4">
    <source>
        <dbReference type="ARBA" id="ARBA00022496"/>
    </source>
</evidence>
<keyword evidence="18" id="KW-1185">Reference proteome</keyword>
<evidence type="ECO:0000259" key="16">
    <source>
        <dbReference type="Pfam" id="PF07715"/>
    </source>
</evidence>
<accession>A0ABT0BER3</accession>
<feature type="region of interest" description="Disordered" evidence="14">
    <location>
        <begin position="1"/>
        <end position="23"/>
    </location>
</feature>
<reference evidence="17" key="1">
    <citation type="submission" date="2022-03" db="EMBL/GenBank/DDBJ databases">
        <title>Identification of a novel bacterium isolated from mangrove sediments.</title>
        <authorList>
            <person name="Pan X."/>
        </authorList>
    </citation>
    <scope>NUCLEOTIDE SEQUENCE</scope>
    <source>
        <strain evidence="17">B1949</strain>
    </source>
</reference>
<evidence type="ECO:0000256" key="7">
    <source>
        <dbReference type="ARBA" id="ARBA00023065"/>
    </source>
</evidence>
<comment type="similarity">
    <text evidence="11 13">Belongs to the TonB-dependent receptor family.</text>
</comment>
<evidence type="ECO:0000256" key="11">
    <source>
        <dbReference type="PROSITE-ProRule" id="PRU01360"/>
    </source>
</evidence>
<comment type="subcellular location">
    <subcellularLocation>
        <location evidence="1 11">Cell outer membrane</location>
        <topology evidence="1 11">Multi-pass membrane protein</topology>
    </subcellularLocation>
</comment>
<dbReference type="PANTHER" id="PTHR32552:SF81">
    <property type="entry name" value="TONB-DEPENDENT OUTER MEMBRANE RECEPTOR"/>
    <property type="match status" value="1"/>
</dbReference>